<dbReference type="PROSITE" id="PS50297">
    <property type="entry name" value="ANK_REP_REGION"/>
    <property type="match status" value="1"/>
</dbReference>
<feature type="compositionally biased region" description="Basic and acidic residues" evidence="4">
    <location>
        <begin position="256"/>
        <end position="265"/>
    </location>
</feature>
<feature type="region of interest" description="Disordered" evidence="4">
    <location>
        <begin position="211"/>
        <end position="230"/>
    </location>
</feature>
<evidence type="ECO:0000256" key="3">
    <source>
        <dbReference type="PROSITE-ProRule" id="PRU00023"/>
    </source>
</evidence>
<keyword evidence="1" id="KW-0677">Repeat</keyword>
<keyword evidence="2 3" id="KW-0040">ANK repeat</keyword>
<dbReference type="InterPro" id="IPR050745">
    <property type="entry name" value="Multifunctional_regulatory"/>
</dbReference>
<organism evidence="5 7">
    <name type="scientific">Burkholderia contaminans</name>
    <dbReference type="NCBI Taxonomy" id="488447"/>
    <lineage>
        <taxon>Bacteria</taxon>
        <taxon>Pseudomonadati</taxon>
        <taxon>Pseudomonadota</taxon>
        <taxon>Betaproteobacteria</taxon>
        <taxon>Burkholderiales</taxon>
        <taxon>Burkholderiaceae</taxon>
        <taxon>Burkholderia</taxon>
        <taxon>Burkholderia cepacia complex</taxon>
    </lineage>
</organism>
<gene>
    <name evidence="6" type="ORF">J4M89_13185</name>
    <name evidence="5" type="ORF">JIN94_36725</name>
</gene>
<reference evidence="5" key="1">
    <citation type="submission" date="2021-01" db="EMBL/GenBank/DDBJ databases">
        <title>Outbreak of Burkholderia contaminns endophthalmitis traced to a clinical ventilation system.</title>
        <authorList>
            <person name="Lipuma J."/>
            <person name="Spilker T."/>
            <person name="Kratholm J."/>
        </authorList>
    </citation>
    <scope>NUCLEOTIDE SEQUENCE</scope>
    <source>
        <strain evidence="5">HI4954</strain>
    </source>
</reference>
<evidence type="ECO:0000256" key="4">
    <source>
        <dbReference type="SAM" id="MobiDB-lite"/>
    </source>
</evidence>
<evidence type="ECO:0000256" key="1">
    <source>
        <dbReference type="ARBA" id="ARBA00022737"/>
    </source>
</evidence>
<dbReference type="SUPFAM" id="SSF48403">
    <property type="entry name" value="Ankyrin repeat"/>
    <property type="match status" value="1"/>
</dbReference>
<feature type="compositionally biased region" description="Polar residues" evidence="4">
    <location>
        <begin position="215"/>
        <end position="225"/>
    </location>
</feature>
<evidence type="ECO:0000313" key="5">
    <source>
        <dbReference type="EMBL" id="MBK1935441.1"/>
    </source>
</evidence>
<dbReference type="PANTHER" id="PTHR24189">
    <property type="entry name" value="MYOTROPHIN"/>
    <property type="match status" value="1"/>
</dbReference>
<evidence type="ECO:0000256" key="2">
    <source>
        <dbReference type="ARBA" id="ARBA00023043"/>
    </source>
</evidence>
<dbReference type="EMBL" id="JAENIB010000031">
    <property type="protein sequence ID" value="MBK1935441.1"/>
    <property type="molecule type" value="Genomic_DNA"/>
</dbReference>
<evidence type="ECO:0000313" key="8">
    <source>
        <dbReference type="Proteomes" id="UP000664048"/>
    </source>
</evidence>
<reference evidence="6 8" key="2">
    <citation type="submission" date="2021-03" db="EMBL/GenBank/DDBJ databases">
        <title>Clinical course, treatment and visual outcome of an outbreak of Burkholderia contaminans endophthalmitis following cataract surgery.</title>
        <authorList>
            <person name="Lind C."/>
            <person name="Olsen K."/>
            <person name="Angelsen N.K."/>
            <person name="Krefting E.A."/>
            <person name="Fossen K."/>
            <person name="Gravningen K."/>
            <person name="Depoorter E."/>
            <person name="Vandamme P."/>
            <person name="Bertelsen G."/>
        </authorList>
    </citation>
    <scope>NUCLEOTIDE SEQUENCE [LARGE SCALE GENOMIC DNA]</scope>
    <source>
        <strain evidence="6 8">51242556</strain>
    </source>
</reference>
<feature type="region of interest" description="Disordered" evidence="4">
    <location>
        <begin position="246"/>
        <end position="265"/>
    </location>
</feature>
<dbReference type="EMBL" id="JAGEMX010000003">
    <property type="protein sequence ID" value="MBO1830337.1"/>
    <property type="molecule type" value="Genomic_DNA"/>
</dbReference>
<protein>
    <submittedName>
        <fullName evidence="5">Ankyrin repeat domain-containing protein</fullName>
    </submittedName>
</protein>
<dbReference type="InterPro" id="IPR036770">
    <property type="entry name" value="Ankyrin_rpt-contain_sf"/>
</dbReference>
<evidence type="ECO:0000313" key="6">
    <source>
        <dbReference type="EMBL" id="MBO1830337.1"/>
    </source>
</evidence>
<dbReference type="Proteomes" id="UP000664048">
    <property type="component" value="Unassembled WGS sequence"/>
</dbReference>
<dbReference type="AlphaFoldDB" id="A0A1E3FYK9"/>
<dbReference type="Pfam" id="PF12796">
    <property type="entry name" value="Ank_2"/>
    <property type="match status" value="1"/>
</dbReference>
<dbReference type="InterPro" id="IPR002110">
    <property type="entry name" value="Ankyrin_rpt"/>
</dbReference>
<dbReference type="Proteomes" id="UP000611459">
    <property type="component" value="Unassembled WGS sequence"/>
</dbReference>
<dbReference type="OrthoDB" id="9812708at2"/>
<proteinExistence type="predicted"/>
<name>A0A1E3FYK9_9BURK</name>
<evidence type="ECO:0000313" key="7">
    <source>
        <dbReference type="Proteomes" id="UP000611459"/>
    </source>
</evidence>
<sequence length="265" mass="28559">MSANSPGKFFEGQYLNAAKAINDHDTARLKESLTGLNVNAAGRDDMTLLWYAILQKNYDAIRELVAHGAEPDKQVVEGLGSALHVALTNDDPHVLQAMLEGGLSPNYQDADGTTLLQRALEGEKAPEHVRLLVERGANVNLRDSIGSAALDKAIDVSKPDLAIYLVEHGADVNAHTTNGVSVAYSVQWEIDHLQPNGKSASTTAVALDQGGKPVVTTQSQPSQGATPEGHELLEKFERLRTLMIEKGAKFPPDPPAKVREQMSQK</sequence>
<dbReference type="SMART" id="SM00248">
    <property type="entry name" value="ANK"/>
    <property type="match status" value="4"/>
</dbReference>
<accession>A0A1E3FYK9</accession>
<comment type="caution">
    <text evidence="5">The sequence shown here is derived from an EMBL/GenBank/DDBJ whole genome shotgun (WGS) entry which is preliminary data.</text>
</comment>
<feature type="repeat" description="ANK" evidence="3">
    <location>
        <begin position="111"/>
        <end position="144"/>
    </location>
</feature>
<dbReference type="Gene3D" id="1.25.40.20">
    <property type="entry name" value="Ankyrin repeat-containing domain"/>
    <property type="match status" value="1"/>
</dbReference>
<keyword evidence="8" id="KW-1185">Reference proteome</keyword>
<dbReference type="PROSITE" id="PS50088">
    <property type="entry name" value="ANK_REPEAT"/>
    <property type="match status" value="1"/>
</dbReference>